<proteinExistence type="predicted"/>
<keyword evidence="5" id="KW-1185">Reference proteome</keyword>
<dbReference type="HOGENOM" id="CLU_069129_8_2_12"/>
<evidence type="ECO:0000313" key="4">
    <source>
        <dbReference type="EMBL" id="AEF84223.1"/>
    </source>
</evidence>
<dbReference type="Proteomes" id="UP000009223">
    <property type="component" value="Chromosome"/>
</dbReference>
<dbReference type="Gene3D" id="3.40.50.150">
    <property type="entry name" value="Vaccinia Virus protein VP39"/>
    <property type="match status" value="1"/>
</dbReference>
<dbReference type="eggNOG" id="COG2226">
    <property type="taxonomic scope" value="Bacteria"/>
</dbReference>
<name>F5YNH2_TREPZ</name>
<dbReference type="CDD" id="cd02440">
    <property type="entry name" value="AdoMet_MTases"/>
    <property type="match status" value="1"/>
</dbReference>
<dbReference type="InterPro" id="IPR041698">
    <property type="entry name" value="Methyltransf_25"/>
</dbReference>
<dbReference type="GO" id="GO:0008168">
    <property type="term" value="F:methyltransferase activity"/>
    <property type="evidence" value="ECO:0007669"/>
    <property type="project" value="UniProtKB-KW"/>
</dbReference>
<dbReference type="PANTHER" id="PTHR43861:SF1">
    <property type="entry name" value="TRANS-ACONITATE 2-METHYLTRANSFERASE"/>
    <property type="match status" value="1"/>
</dbReference>
<dbReference type="PANTHER" id="PTHR43861">
    <property type="entry name" value="TRANS-ACONITATE 2-METHYLTRANSFERASE-RELATED"/>
    <property type="match status" value="1"/>
</dbReference>
<feature type="domain" description="Methyltransferase" evidence="3">
    <location>
        <begin position="41"/>
        <end position="139"/>
    </location>
</feature>
<protein>
    <submittedName>
        <fullName evidence="4">Putative methyltransferase type 11</fullName>
    </submittedName>
</protein>
<dbReference type="GO" id="GO:0032259">
    <property type="term" value="P:methylation"/>
    <property type="evidence" value="ECO:0007669"/>
    <property type="project" value="UniProtKB-KW"/>
</dbReference>
<dbReference type="OrthoDB" id="9791837at2"/>
<evidence type="ECO:0000259" key="3">
    <source>
        <dbReference type="Pfam" id="PF13649"/>
    </source>
</evidence>
<evidence type="ECO:0000256" key="2">
    <source>
        <dbReference type="ARBA" id="ARBA00022679"/>
    </source>
</evidence>
<evidence type="ECO:0000256" key="1">
    <source>
        <dbReference type="ARBA" id="ARBA00022603"/>
    </source>
</evidence>
<reference evidence="4 5" key="2">
    <citation type="journal article" date="2011" name="ISME J.">
        <title>RNA-seq reveals cooperative metabolic interactions between two termite-gut spirochete species in co-culture.</title>
        <authorList>
            <person name="Rosenthal A.Z."/>
            <person name="Matson E.G."/>
            <person name="Eldar A."/>
            <person name="Leadbetter J.R."/>
        </authorList>
    </citation>
    <scope>NUCLEOTIDE SEQUENCE [LARGE SCALE GENOMIC DNA]</scope>
    <source>
        <strain evidence="5">ATCC BAA-887 / DSM 12427 / ZAS-2</strain>
    </source>
</reference>
<dbReference type="STRING" id="545694.TREPR_3011"/>
<accession>F5YNH2</accession>
<dbReference type="EMBL" id="CP001843">
    <property type="protein sequence ID" value="AEF84223.1"/>
    <property type="molecule type" value="Genomic_DNA"/>
</dbReference>
<evidence type="ECO:0000313" key="5">
    <source>
        <dbReference type="Proteomes" id="UP000009223"/>
    </source>
</evidence>
<dbReference type="InterPro" id="IPR029063">
    <property type="entry name" value="SAM-dependent_MTases_sf"/>
</dbReference>
<keyword evidence="2 4" id="KW-0808">Transferase</keyword>
<gene>
    <name evidence="4" type="ordered locus">TREPR_3011</name>
</gene>
<keyword evidence="1 4" id="KW-0489">Methyltransferase</keyword>
<organism evidence="4 5">
    <name type="scientific">Treponema primitia (strain ATCC BAA-887 / DSM 12427 / ZAS-2)</name>
    <dbReference type="NCBI Taxonomy" id="545694"/>
    <lineage>
        <taxon>Bacteria</taxon>
        <taxon>Pseudomonadati</taxon>
        <taxon>Spirochaetota</taxon>
        <taxon>Spirochaetia</taxon>
        <taxon>Spirochaetales</taxon>
        <taxon>Treponemataceae</taxon>
        <taxon>Treponema</taxon>
    </lineage>
</organism>
<reference evidence="5" key="1">
    <citation type="submission" date="2009-12" db="EMBL/GenBank/DDBJ databases">
        <title>Complete sequence of Treponema primitia strain ZAS-2.</title>
        <authorList>
            <person name="Tetu S.G."/>
            <person name="Matson E."/>
            <person name="Ren Q."/>
            <person name="Seshadri R."/>
            <person name="Elbourne L."/>
            <person name="Hassan K.A."/>
            <person name="Durkin A."/>
            <person name="Radune D."/>
            <person name="Mohamoud Y."/>
            <person name="Shay R."/>
            <person name="Jin S."/>
            <person name="Zhang X."/>
            <person name="Lucey K."/>
            <person name="Ballor N.R."/>
            <person name="Ottesen E."/>
            <person name="Rosenthal R."/>
            <person name="Allen A."/>
            <person name="Leadbetter J.R."/>
            <person name="Paulsen I.T."/>
        </authorList>
    </citation>
    <scope>NUCLEOTIDE SEQUENCE [LARGE SCALE GENOMIC DNA]</scope>
    <source>
        <strain evidence="5">ATCC BAA-887 / DSM 12427 / ZAS-2</strain>
    </source>
</reference>
<dbReference type="Pfam" id="PF13649">
    <property type="entry name" value="Methyltransf_25"/>
    <property type="match status" value="1"/>
</dbReference>
<dbReference type="Gene3D" id="2.20.25.110">
    <property type="entry name" value="S-adenosyl-L-methionine-dependent methyltransferases"/>
    <property type="match status" value="1"/>
</dbReference>
<sequence length="247" mass="28164">MKNRYEDLLEYYDELFPVEKKRMEFIEFLTKNLDPSRPFRVLDIGCATGTTALYLARQGMDLVGIDVNETMIQSANRRNREPKSNARFFCMDMRACRSYFPAASFDMILCLGNSLACLNSKGEIDSLFRQVRELLVQDGVFVFELLNYDRIVVGKSGEIPPKETVRVNLTQRYNTIPDGHIRLSTAVLSLNGYPVFSEDTLLYPVGSRELSSLLRNAPLSGEPFYRDFDKNPLSREAVTLVGTARKD</sequence>
<dbReference type="SUPFAM" id="SSF53335">
    <property type="entry name" value="S-adenosyl-L-methionine-dependent methyltransferases"/>
    <property type="match status" value="1"/>
</dbReference>
<dbReference type="KEGG" id="tpi:TREPR_3011"/>
<dbReference type="RefSeq" id="WP_015707244.1">
    <property type="nucleotide sequence ID" value="NC_015578.1"/>
</dbReference>
<dbReference type="AlphaFoldDB" id="F5YNH2"/>